<dbReference type="PIRSF" id="PIRSF000868">
    <property type="entry name" value="14-3-3"/>
    <property type="match status" value="1"/>
</dbReference>
<evidence type="ECO:0000313" key="4">
    <source>
        <dbReference type="Proteomes" id="UP001600888"/>
    </source>
</evidence>
<gene>
    <name evidence="3" type="ORF">FJTKL_11250</name>
</gene>
<dbReference type="SUPFAM" id="SSF48445">
    <property type="entry name" value="14-3-3 protein"/>
    <property type="match status" value="1"/>
</dbReference>
<organism evidence="3 4">
    <name type="scientific">Diaporthe vaccinii</name>
    <dbReference type="NCBI Taxonomy" id="105482"/>
    <lineage>
        <taxon>Eukaryota</taxon>
        <taxon>Fungi</taxon>
        <taxon>Dikarya</taxon>
        <taxon>Ascomycota</taxon>
        <taxon>Pezizomycotina</taxon>
        <taxon>Sordariomycetes</taxon>
        <taxon>Sordariomycetidae</taxon>
        <taxon>Diaporthales</taxon>
        <taxon>Diaporthaceae</taxon>
        <taxon>Diaporthe</taxon>
        <taxon>Diaporthe eres species complex</taxon>
    </lineage>
</organism>
<keyword evidence="4" id="KW-1185">Reference proteome</keyword>
<dbReference type="Gene3D" id="1.20.190.20">
    <property type="entry name" value="14-3-3 domain"/>
    <property type="match status" value="1"/>
</dbReference>
<sequence>MANERENKVFLARLCKQAKRYDDMASYMKQVAEISSELACDERDLFSGAYKHIIDKHRASWCTIKKEEGSEYVDAIVKYRSKIELKLEMVCQDVLKVLDYHLIPNATVCESKVFYHKMKGDYNRYLAEFAPGEKGRIATTTAHEAYKIANDVALTELEPTHPLRLGLALNYSVFCFEVLNRPDRAFHLAKQALTDAITELDFSRKTSYLDTLIIMGLLWDNFNLWASSKDDEAELIGSAEGSKVNDAVDEEIASNS</sequence>
<feature type="domain" description="14-3-3" evidence="2">
    <location>
        <begin position="5"/>
        <end position="238"/>
    </location>
</feature>
<name>A0ABR4EHU7_9PEZI</name>
<dbReference type="InterPro" id="IPR000308">
    <property type="entry name" value="14-3-3"/>
</dbReference>
<comment type="caution">
    <text evidence="3">The sequence shown here is derived from an EMBL/GenBank/DDBJ whole genome shotgun (WGS) entry which is preliminary data.</text>
</comment>
<dbReference type="InterPro" id="IPR023410">
    <property type="entry name" value="14-3-3_domain"/>
</dbReference>
<proteinExistence type="inferred from homology"/>
<dbReference type="InterPro" id="IPR036815">
    <property type="entry name" value="14-3-3_dom_sf"/>
</dbReference>
<dbReference type="Proteomes" id="UP001600888">
    <property type="component" value="Unassembled WGS sequence"/>
</dbReference>
<evidence type="ECO:0000259" key="2">
    <source>
        <dbReference type="SMART" id="SM00101"/>
    </source>
</evidence>
<dbReference type="PANTHER" id="PTHR18860">
    <property type="entry name" value="14-3-3 PROTEIN"/>
    <property type="match status" value="1"/>
</dbReference>
<protein>
    <recommendedName>
        <fullName evidence="2">14-3-3 domain-containing protein</fullName>
    </recommendedName>
</protein>
<dbReference type="SMART" id="SM00101">
    <property type="entry name" value="14_3_3"/>
    <property type="match status" value="1"/>
</dbReference>
<dbReference type="Pfam" id="PF00244">
    <property type="entry name" value="14-3-3"/>
    <property type="match status" value="1"/>
</dbReference>
<comment type="similarity">
    <text evidence="1">Belongs to the 14-3-3 family.</text>
</comment>
<evidence type="ECO:0000313" key="3">
    <source>
        <dbReference type="EMBL" id="KAL2281994.1"/>
    </source>
</evidence>
<evidence type="ECO:0000256" key="1">
    <source>
        <dbReference type="ARBA" id="ARBA00006141"/>
    </source>
</evidence>
<reference evidence="3 4" key="1">
    <citation type="submission" date="2024-03" db="EMBL/GenBank/DDBJ databases">
        <title>A high-quality draft genome sequence of Diaporthe vaccinii, a causative agent of upright dieback and viscid rot disease in cranberry plants.</title>
        <authorList>
            <person name="Sarrasin M."/>
            <person name="Lang B.F."/>
            <person name="Burger G."/>
        </authorList>
    </citation>
    <scope>NUCLEOTIDE SEQUENCE [LARGE SCALE GENOMIC DNA]</scope>
    <source>
        <strain evidence="3 4">IS7</strain>
    </source>
</reference>
<dbReference type="PRINTS" id="PR00305">
    <property type="entry name" value="1433ZETA"/>
</dbReference>
<dbReference type="EMBL" id="JBAWTH010000053">
    <property type="protein sequence ID" value="KAL2281994.1"/>
    <property type="molecule type" value="Genomic_DNA"/>
</dbReference>
<accession>A0ABR4EHU7</accession>